<keyword evidence="2" id="KW-1185">Reference proteome</keyword>
<comment type="caution">
    <text evidence="1">The sequence shown here is derived from an EMBL/GenBank/DDBJ whole genome shotgun (WGS) entry which is preliminary data.</text>
</comment>
<dbReference type="EMBL" id="SPUK01000009">
    <property type="protein sequence ID" value="TQV94510.1"/>
    <property type="molecule type" value="Genomic_DNA"/>
</dbReference>
<accession>A0A545UYF4</accession>
<evidence type="ECO:0000313" key="1">
    <source>
        <dbReference type="EMBL" id="TQV94510.1"/>
    </source>
</evidence>
<dbReference type="Proteomes" id="UP000315783">
    <property type="component" value="Unassembled WGS sequence"/>
</dbReference>
<name>A0A545UYF4_9HYPO</name>
<evidence type="ECO:0000313" key="2">
    <source>
        <dbReference type="Proteomes" id="UP000315783"/>
    </source>
</evidence>
<reference evidence="1 2" key="1">
    <citation type="journal article" date="2019" name="Appl. Microbiol. Biotechnol.">
        <title>Genome sequence of Isaria javanica and comparative genome analysis insights into family S53 peptidase evolution in fungal entomopathogens.</title>
        <authorList>
            <person name="Lin R."/>
            <person name="Zhang X."/>
            <person name="Xin B."/>
            <person name="Zou M."/>
            <person name="Gao Y."/>
            <person name="Qin F."/>
            <person name="Hu Q."/>
            <person name="Xie B."/>
            <person name="Cheng X."/>
        </authorList>
    </citation>
    <scope>NUCLEOTIDE SEQUENCE [LARGE SCALE GENOMIC DNA]</scope>
    <source>
        <strain evidence="1 2">IJ1G</strain>
    </source>
</reference>
<protein>
    <submittedName>
        <fullName evidence="1">Uncharacterized protein</fullName>
    </submittedName>
</protein>
<dbReference type="AlphaFoldDB" id="A0A545UYF4"/>
<organism evidence="1 2">
    <name type="scientific">Cordyceps javanica</name>
    <dbReference type="NCBI Taxonomy" id="43265"/>
    <lineage>
        <taxon>Eukaryota</taxon>
        <taxon>Fungi</taxon>
        <taxon>Dikarya</taxon>
        <taxon>Ascomycota</taxon>
        <taxon>Pezizomycotina</taxon>
        <taxon>Sordariomycetes</taxon>
        <taxon>Hypocreomycetidae</taxon>
        <taxon>Hypocreales</taxon>
        <taxon>Cordycipitaceae</taxon>
        <taxon>Cordyceps</taxon>
    </lineage>
</organism>
<gene>
    <name evidence="1" type="ORF">IF1G_06521</name>
</gene>
<proteinExistence type="predicted"/>
<sequence length="131" mass="15243">MGRMYNVPDLPELIELIVVHDPLRHVKFLAWQPGERLFLPMYMARALSKCLCWLSELRLLLAASRHNCIVDVMGISLPQYVLGCLVEYYSDRHISRSPKYDEIQHLCLCYLPAMRSILPLFKSYFGSLARN</sequence>